<keyword evidence="10" id="KW-1185">Reference proteome</keyword>
<dbReference type="SMART" id="SM00244">
    <property type="entry name" value="PHB"/>
    <property type="match status" value="1"/>
</dbReference>
<sequence length="284" mass="32445">MKAKIITISVILLIAIIFLTLSMFVVDQTQQAVVLRFGQIVNTYSTPGIHFRTPFVDNVVKFEKRILLYDIEPEKIITLDKKTLIVDTYALWKIVDAKKFIETMKTIGLAESRIDDIVYSNIRNVFAKHSFDEIISDKRESFLKEVTTLSRADLENFGIEIVDVRVKHADLPSENVSAVYERMKAERYSIAAQIRAEGQKEAQKIRAEADKNVTVILAQAQSQAEKIRGDGEASATRIYALAYQTNPEFFELWRSLSAYDTILNNGTVIFGKDLEIFKYIFEVK</sequence>
<evidence type="ECO:0000256" key="4">
    <source>
        <dbReference type="ARBA" id="ARBA00022989"/>
    </source>
</evidence>
<dbReference type="Gene3D" id="3.30.479.30">
    <property type="entry name" value="Band 7 domain"/>
    <property type="match status" value="1"/>
</dbReference>
<dbReference type="Proteomes" id="UP000555828">
    <property type="component" value="Unassembled WGS sequence"/>
</dbReference>
<keyword evidence="3 7" id="KW-0812">Transmembrane</keyword>
<dbReference type="NCBIfam" id="TIGR01932">
    <property type="entry name" value="hflC"/>
    <property type="match status" value="1"/>
</dbReference>
<dbReference type="InterPro" id="IPR001107">
    <property type="entry name" value="Band_7"/>
</dbReference>
<dbReference type="GO" id="GO:0008233">
    <property type="term" value="F:peptidase activity"/>
    <property type="evidence" value="ECO:0007669"/>
    <property type="project" value="UniProtKB-KW"/>
</dbReference>
<organism evidence="9 10">
    <name type="scientific">Thermosipho japonicus</name>
    <dbReference type="NCBI Taxonomy" id="90323"/>
    <lineage>
        <taxon>Bacteria</taxon>
        <taxon>Thermotogati</taxon>
        <taxon>Thermotogota</taxon>
        <taxon>Thermotogae</taxon>
        <taxon>Thermotogales</taxon>
        <taxon>Fervidobacteriaceae</taxon>
        <taxon>Thermosipho</taxon>
    </lineage>
</organism>
<dbReference type="SUPFAM" id="SSF117892">
    <property type="entry name" value="Band 7/SPFH domain"/>
    <property type="match status" value="1"/>
</dbReference>
<dbReference type="PIRSF" id="PIRSF005651">
    <property type="entry name" value="HflC"/>
    <property type="match status" value="1"/>
</dbReference>
<accession>A0A841GK27</accession>
<evidence type="ECO:0000313" key="9">
    <source>
        <dbReference type="EMBL" id="MBB6062727.1"/>
    </source>
</evidence>
<dbReference type="InterPro" id="IPR001972">
    <property type="entry name" value="Stomatin_HflK_fam"/>
</dbReference>
<evidence type="ECO:0000256" key="7">
    <source>
        <dbReference type="SAM" id="Phobius"/>
    </source>
</evidence>
<keyword evidence="5 7" id="KW-0472">Membrane</keyword>
<evidence type="ECO:0000256" key="6">
    <source>
        <dbReference type="PIRNR" id="PIRNR005651"/>
    </source>
</evidence>
<keyword evidence="9" id="KW-0645">Protease</keyword>
<dbReference type="AlphaFoldDB" id="A0A841GK27"/>
<evidence type="ECO:0000313" key="10">
    <source>
        <dbReference type="Proteomes" id="UP000555828"/>
    </source>
</evidence>
<dbReference type="PANTHER" id="PTHR42911:SF1">
    <property type="entry name" value="MODULATOR OF FTSH PROTEASE HFLC"/>
    <property type="match status" value="1"/>
</dbReference>
<comment type="caution">
    <text evidence="9">The sequence shown here is derived from an EMBL/GenBank/DDBJ whole genome shotgun (WGS) entry which is preliminary data.</text>
</comment>
<dbReference type="EMBL" id="JACHEX010000003">
    <property type="protein sequence ID" value="MBB6062727.1"/>
    <property type="molecule type" value="Genomic_DNA"/>
</dbReference>
<gene>
    <name evidence="9" type="ORF">HNP65_001179</name>
</gene>
<dbReference type="CDD" id="cd03405">
    <property type="entry name" value="SPFH_HflC"/>
    <property type="match status" value="1"/>
</dbReference>
<proteinExistence type="inferred from homology"/>
<evidence type="ECO:0000256" key="5">
    <source>
        <dbReference type="ARBA" id="ARBA00023136"/>
    </source>
</evidence>
<keyword evidence="4 7" id="KW-1133">Transmembrane helix</keyword>
<dbReference type="GO" id="GO:0006508">
    <property type="term" value="P:proteolysis"/>
    <property type="evidence" value="ECO:0007669"/>
    <property type="project" value="UniProtKB-KW"/>
</dbReference>
<feature type="transmembrane region" description="Helical" evidence="7">
    <location>
        <begin position="6"/>
        <end position="26"/>
    </location>
</feature>
<keyword evidence="9" id="KW-0378">Hydrolase</keyword>
<evidence type="ECO:0000259" key="8">
    <source>
        <dbReference type="SMART" id="SM00244"/>
    </source>
</evidence>
<dbReference type="PRINTS" id="PR00721">
    <property type="entry name" value="STOMATIN"/>
</dbReference>
<dbReference type="RefSeq" id="WP_184619378.1">
    <property type="nucleotide sequence ID" value="NZ_JACHEX010000003.1"/>
</dbReference>
<dbReference type="InterPro" id="IPR010200">
    <property type="entry name" value="HflC"/>
</dbReference>
<evidence type="ECO:0000256" key="2">
    <source>
        <dbReference type="ARBA" id="ARBA00007862"/>
    </source>
</evidence>
<reference evidence="9 10" key="1">
    <citation type="submission" date="2020-08" db="EMBL/GenBank/DDBJ databases">
        <title>Genomic Encyclopedia of Type Strains, Phase IV (KMG-IV): sequencing the most valuable type-strain genomes for metagenomic binning, comparative biology and taxonomic classification.</title>
        <authorList>
            <person name="Goeker M."/>
        </authorList>
    </citation>
    <scope>NUCLEOTIDE SEQUENCE [LARGE SCALE GENOMIC DNA]</scope>
    <source>
        <strain evidence="9 10">DSM 13481</strain>
    </source>
</reference>
<comment type="function">
    <text evidence="6">HflC and HflK could regulate a protease.</text>
</comment>
<dbReference type="GO" id="GO:0016020">
    <property type="term" value="C:membrane"/>
    <property type="evidence" value="ECO:0007669"/>
    <property type="project" value="UniProtKB-SubCell"/>
</dbReference>
<evidence type="ECO:0000256" key="3">
    <source>
        <dbReference type="ARBA" id="ARBA00022692"/>
    </source>
</evidence>
<dbReference type="Pfam" id="PF01145">
    <property type="entry name" value="Band_7"/>
    <property type="match status" value="1"/>
</dbReference>
<dbReference type="PANTHER" id="PTHR42911">
    <property type="entry name" value="MODULATOR OF FTSH PROTEASE HFLC"/>
    <property type="match status" value="1"/>
</dbReference>
<dbReference type="InterPro" id="IPR036013">
    <property type="entry name" value="Band_7/SPFH_dom_sf"/>
</dbReference>
<comment type="subcellular location">
    <subcellularLocation>
        <location evidence="1">Membrane</location>
    </subcellularLocation>
</comment>
<feature type="domain" description="Band 7" evidence="8">
    <location>
        <begin position="21"/>
        <end position="183"/>
    </location>
</feature>
<name>A0A841GK27_9BACT</name>
<protein>
    <recommendedName>
        <fullName evidence="6">Protein HflC</fullName>
    </recommendedName>
</protein>
<comment type="similarity">
    <text evidence="2 6">Belongs to the band 7/mec-2 family. HflC subfamily.</text>
</comment>
<evidence type="ECO:0000256" key="1">
    <source>
        <dbReference type="ARBA" id="ARBA00004370"/>
    </source>
</evidence>